<gene>
    <name evidence="3" type="ORF">BDK51DRAFT_46479</name>
</gene>
<accession>A0A4V1IRM6</accession>
<evidence type="ECO:0000256" key="1">
    <source>
        <dbReference type="SAM" id="MobiDB-lite"/>
    </source>
</evidence>
<dbReference type="EMBL" id="KZ995478">
    <property type="protein sequence ID" value="RKO90587.1"/>
    <property type="molecule type" value="Genomic_DNA"/>
</dbReference>
<sequence>MPTDTATSSPSAALSLSTKQPLLLLPETLTTITETPVSPLSAENLVASSSSPRKRSKKDVDSIASCSTTLSSMPSARLAAESRHLKSLQPSPRDALCDPRAGAADRRHGRVGSVGKSNSHAARGFLQVSARLLRLTGPAPSLTLVFGAQLLERCPEDLLLYVFSNLDFASLCRASQACTYWRTLITLFEKSMWARLSARTWNSRENTELGASWKEHFQSHWNVQIGRYTFATFKDDFEIAAVHPPYPLLAAPLLPPPIVRSPTPSLPPFPSSASSLARTSSLPRLSSLPSPPSSLAPPPPAIRQKAVMAWPEDPHNAYVIALDRSLNLICWVDYTVPTTINVASLELATEADGGELGGDEIEHEPEKEPSQSAGDSVEGAGGSSVSAEAAPEPMDEEGNGPDDAADNASIASESSFGDGAEFGGNFDDENPLMQNLVPVRSAPKTPTSTLAGHTHPIGLILSNNEGMLVSFDDSSMILVFNLKTRLVERAINANDELGYIFSMNVHKRKIVTGGKNGKVRRCVY</sequence>
<evidence type="ECO:0000313" key="3">
    <source>
        <dbReference type="EMBL" id="RKO90587.1"/>
    </source>
</evidence>
<evidence type="ECO:0000259" key="2">
    <source>
        <dbReference type="PROSITE" id="PS50181"/>
    </source>
</evidence>
<dbReference type="Gene3D" id="1.20.1280.50">
    <property type="match status" value="1"/>
</dbReference>
<feature type="region of interest" description="Disordered" evidence="1">
    <location>
        <begin position="1"/>
        <end position="20"/>
    </location>
</feature>
<feature type="compositionally biased region" description="Low complexity" evidence="1">
    <location>
        <begin position="372"/>
        <end position="390"/>
    </location>
</feature>
<dbReference type="InterPro" id="IPR001810">
    <property type="entry name" value="F-box_dom"/>
</dbReference>
<feature type="region of interest" description="Disordered" evidence="1">
    <location>
        <begin position="280"/>
        <end position="300"/>
    </location>
</feature>
<feature type="domain" description="F-box" evidence="2">
    <location>
        <begin position="148"/>
        <end position="196"/>
    </location>
</feature>
<evidence type="ECO:0000313" key="4">
    <source>
        <dbReference type="Proteomes" id="UP000269721"/>
    </source>
</evidence>
<dbReference type="AlphaFoldDB" id="A0A4V1IRM6"/>
<keyword evidence="4" id="KW-1185">Reference proteome</keyword>
<feature type="region of interest" description="Disordered" evidence="1">
    <location>
        <begin position="43"/>
        <end position="62"/>
    </location>
</feature>
<reference evidence="4" key="1">
    <citation type="journal article" date="2018" name="Nat. Microbiol.">
        <title>Leveraging single-cell genomics to expand the fungal tree of life.</title>
        <authorList>
            <person name="Ahrendt S.R."/>
            <person name="Quandt C.A."/>
            <person name="Ciobanu D."/>
            <person name="Clum A."/>
            <person name="Salamov A."/>
            <person name="Andreopoulos B."/>
            <person name="Cheng J.F."/>
            <person name="Woyke T."/>
            <person name="Pelin A."/>
            <person name="Henrissat B."/>
            <person name="Reynolds N.K."/>
            <person name="Benny G.L."/>
            <person name="Smith M.E."/>
            <person name="James T.Y."/>
            <person name="Grigoriev I.V."/>
        </authorList>
    </citation>
    <scope>NUCLEOTIDE SEQUENCE [LARGE SCALE GENOMIC DNA]</scope>
</reference>
<dbReference type="SUPFAM" id="SSF81383">
    <property type="entry name" value="F-box domain"/>
    <property type="match status" value="1"/>
</dbReference>
<feature type="compositionally biased region" description="Pro residues" evidence="1">
    <location>
        <begin position="289"/>
        <end position="300"/>
    </location>
</feature>
<dbReference type="PROSITE" id="PS50181">
    <property type="entry name" value="FBOX"/>
    <property type="match status" value="1"/>
</dbReference>
<feature type="region of interest" description="Disordered" evidence="1">
    <location>
        <begin position="353"/>
        <end position="432"/>
    </location>
</feature>
<protein>
    <recommendedName>
        <fullName evidence="2">F-box domain-containing protein</fullName>
    </recommendedName>
</protein>
<dbReference type="CDD" id="cd09917">
    <property type="entry name" value="F-box_SF"/>
    <property type="match status" value="1"/>
</dbReference>
<name>A0A4V1IRM6_9FUNG</name>
<dbReference type="Proteomes" id="UP000269721">
    <property type="component" value="Unassembled WGS sequence"/>
</dbReference>
<feature type="compositionally biased region" description="Acidic residues" evidence="1">
    <location>
        <begin position="393"/>
        <end position="405"/>
    </location>
</feature>
<dbReference type="OrthoDB" id="10257471at2759"/>
<feature type="region of interest" description="Disordered" evidence="1">
    <location>
        <begin position="82"/>
        <end position="116"/>
    </location>
</feature>
<dbReference type="InterPro" id="IPR036047">
    <property type="entry name" value="F-box-like_dom_sf"/>
</dbReference>
<dbReference type="Pfam" id="PF12937">
    <property type="entry name" value="F-box-like"/>
    <property type="match status" value="1"/>
</dbReference>
<organism evidence="3 4">
    <name type="scientific">Blyttiomyces helicus</name>
    <dbReference type="NCBI Taxonomy" id="388810"/>
    <lineage>
        <taxon>Eukaryota</taxon>
        <taxon>Fungi</taxon>
        <taxon>Fungi incertae sedis</taxon>
        <taxon>Chytridiomycota</taxon>
        <taxon>Chytridiomycota incertae sedis</taxon>
        <taxon>Chytridiomycetes</taxon>
        <taxon>Chytridiomycetes incertae sedis</taxon>
        <taxon>Blyttiomyces</taxon>
    </lineage>
</organism>
<proteinExistence type="predicted"/>